<evidence type="ECO:0000313" key="2">
    <source>
        <dbReference type="EMBL" id="KIN94596.1"/>
    </source>
</evidence>
<gene>
    <name evidence="2" type="ORF">M404DRAFT_374111</name>
</gene>
<dbReference type="HOGENOM" id="CLU_2400568_0_0_1"/>
<dbReference type="InParanoid" id="A0A0C3JA80"/>
<protein>
    <submittedName>
        <fullName evidence="2">Uncharacterized protein</fullName>
    </submittedName>
</protein>
<evidence type="ECO:0000256" key="1">
    <source>
        <dbReference type="SAM" id="MobiDB-lite"/>
    </source>
</evidence>
<dbReference type="EMBL" id="KN832092">
    <property type="protein sequence ID" value="KIN94596.1"/>
    <property type="molecule type" value="Genomic_DNA"/>
</dbReference>
<feature type="region of interest" description="Disordered" evidence="1">
    <location>
        <begin position="23"/>
        <end position="46"/>
    </location>
</feature>
<reference evidence="2 3" key="1">
    <citation type="submission" date="2014-04" db="EMBL/GenBank/DDBJ databases">
        <authorList>
            <consortium name="DOE Joint Genome Institute"/>
            <person name="Kuo A."/>
            <person name="Kohler A."/>
            <person name="Costa M.D."/>
            <person name="Nagy L.G."/>
            <person name="Floudas D."/>
            <person name="Copeland A."/>
            <person name="Barry K.W."/>
            <person name="Cichocki N."/>
            <person name="Veneault-Fourrey C."/>
            <person name="LaButti K."/>
            <person name="Lindquist E.A."/>
            <person name="Lipzen A."/>
            <person name="Lundell T."/>
            <person name="Morin E."/>
            <person name="Murat C."/>
            <person name="Sun H."/>
            <person name="Tunlid A."/>
            <person name="Henrissat B."/>
            <person name="Grigoriev I.V."/>
            <person name="Hibbett D.S."/>
            <person name="Martin F."/>
            <person name="Nordberg H.P."/>
            <person name="Cantor M.N."/>
            <person name="Hua S.X."/>
        </authorList>
    </citation>
    <scope>NUCLEOTIDE SEQUENCE [LARGE SCALE GENOMIC DNA]</scope>
    <source>
        <strain evidence="2 3">Marx 270</strain>
    </source>
</reference>
<organism evidence="2 3">
    <name type="scientific">Pisolithus tinctorius Marx 270</name>
    <dbReference type="NCBI Taxonomy" id="870435"/>
    <lineage>
        <taxon>Eukaryota</taxon>
        <taxon>Fungi</taxon>
        <taxon>Dikarya</taxon>
        <taxon>Basidiomycota</taxon>
        <taxon>Agaricomycotina</taxon>
        <taxon>Agaricomycetes</taxon>
        <taxon>Agaricomycetidae</taxon>
        <taxon>Boletales</taxon>
        <taxon>Sclerodermatineae</taxon>
        <taxon>Pisolithaceae</taxon>
        <taxon>Pisolithus</taxon>
    </lineage>
</organism>
<dbReference type="Proteomes" id="UP000054217">
    <property type="component" value="Unassembled WGS sequence"/>
</dbReference>
<name>A0A0C3JA80_PISTI</name>
<accession>A0A0C3JA80</accession>
<reference evidence="3" key="2">
    <citation type="submission" date="2015-01" db="EMBL/GenBank/DDBJ databases">
        <title>Evolutionary Origins and Diversification of the Mycorrhizal Mutualists.</title>
        <authorList>
            <consortium name="DOE Joint Genome Institute"/>
            <consortium name="Mycorrhizal Genomics Consortium"/>
            <person name="Kohler A."/>
            <person name="Kuo A."/>
            <person name="Nagy L.G."/>
            <person name="Floudas D."/>
            <person name="Copeland A."/>
            <person name="Barry K.W."/>
            <person name="Cichocki N."/>
            <person name="Veneault-Fourrey C."/>
            <person name="LaButti K."/>
            <person name="Lindquist E.A."/>
            <person name="Lipzen A."/>
            <person name="Lundell T."/>
            <person name="Morin E."/>
            <person name="Murat C."/>
            <person name="Riley R."/>
            <person name="Ohm R."/>
            <person name="Sun H."/>
            <person name="Tunlid A."/>
            <person name="Henrissat B."/>
            <person name="Grigoriev I.V."/>
            <person name="Hibbett D.S."/>
            <person name="Martin F."/>
        </authorList>
    </citation>
    <scope>NUCLEOTIDE SEQUENCE [LARGE SCALE GENOMIC DNA]</scope>
    <source>
        <strain evidence="3">Marx 270</strain>
    </source>
</reference>
<evidence type="ECO:0000313" key="3">
    <source>
        <dbReference type="Proteomes" id="UP000054217"/>
    </source>
</evidence>
<sequence>MSFSVRKSSEGVPDLRWDRESGYALFDPRTPQKNSSQHTRNRRTWQPTLPPGAFDLVSWSVMTPVLVTDAMPLHLDCIFPLSLLRCYLLQTRD</sequence>
<keyword evidence="3" id="KW-1185">Reference proteome</keyword>
<proteinExistence type="predicted"/>
<dbReference type="AlphaFoldDB" id="A0A0C3JA80"/>